<feature type="compositionally biased region" description="Polar residues" evidence="1">
    <location>
        <begin position="120"/>
        <end position="131"/>
    </location>
</feature>
<feature type="compositionally biased region" description="Polar residues" evidence="1">
    <location>
        <begin position="104"/>
        <end position="113"/>
    </location>
</feature>
<dbReference type="Proteomes" id="UP001360953">
    <property type="component" value="Unassembled WGS sequence"/>
</dbReference>
<protein>
    <submittedName>
        <fullName evidence="2">Uncharacterized protein</fullName>
    </submittedName>
</protein>
<dbReference type="EMBL" id="JBBPEH010000007">
    <property type="protein sequence ID" value="KAK7535898.1"/>
    <property type="molecule type" value="Genomic_DNA"/>
</dbReference>
<organism evidence="2 3">
    <name type="scientific">Phyllosticta citribraziliensis</name>
    <dbReference type="NCBI Taxonomy" id="989973"/>
    <lineage>
        <taxon>Eukaryota</taxon>
        <taxon>Fungi</taxon>
        <taxon>Dikarya</taxon>
        <taxon>Ascomycota</taxon>
        <taxon>Pezizomycotina</taxon>
        <taxon>Dothideomycetes</taxon>
        <taxon>Dothideomycetes incertae sedis</taxon>
        <taxon>Botryosphaeriales</taxon>
        <taxon>Phyllostictaceae</taxon>
        <taxon>Phyllosticta</taxon>
    </lineage>
</organism>
<dbReference type="GeneID" id="92028776"/>
<keyword evidence="3" id="KW-1185">Reference proteome</keyword>
<name>A0ABR1LL26_9PEZI</name>
<evidence type="ECO:0000313" key="3">
    <source>
        <dbReference type="Proteomes" id="UP001360953"/>
    </source>
</evidence>
<evidence type="ECO:0000256" key="1">
    <source>
        <dbReference type="SAM" id="MobiDB-lite"/>
    </source>
</evidence>
<feature type="region of interest" description="Disordered" evidence="1">
    <location>
        <begin position="85"/>
        <end position="131"/>
    </location>
</feature>
<dbReference type="RefSeq" id="XP_066654314.1">
    <property type="nucleotide sequence ID" value="XM_066795870.1"/>
</dbReference>
<gene>
    <name evidence="2" type="ORF">J3D65DRAFT_393619</name>
</gene>
<evidence type="ECO:0000313" key="2">
    <source>
        <dbReference type="EMBL" id="KAK7535898.1"/>
    </source>
</evidence>
<reference evidence="2 3" key="1">
    <citation type="submission" date="2024-04" db="EMBL/GenBank/DDBJ databases">
        <title>Phyllosticta paracitricarpa is synonymous to the EU quarantine fungus P. citricarpa based on phylogenomic analyses.</title>
        <authorList>
            <consortium name="Lawrence Berkeley National Laboratory"/>
            <person name="Van ingen-buijs V.A."/>
            <person name="Van westerhoven A.C."/>
            <person name="Haridas S."/>
            <person name="Skiadas P."/>
            <person name="Martin F."/>
            <person name="Groenewald J.Z."/>
            <person name="Crous P.W."/>
            <person name="Seidl M.F."/>
        </authorList>
    </citation>
    <scope>NUCLEOTIDE SEQUENCE [LARGE SCALE GENOMIC DNA]</scope>
    <source>
        <strain evidence="2 3">CPC 17464</strain>
    </source>
</reference>
<sequence length="199" mass="22374">MFTLDCRSFWAFLHRVATRNDARRQVGLPKMIQCRYSTCCTLQFAMHLKTAREGHQRKVNMCTNLVFELHLLDLGSRIYHFSSKPPIRNKSHVSPDRDGLESRPPSTRLQRTQPILLHQGPSSNFESSSLDSMCSKITSQDGAKSIHLPHSVASPAHHATLKRSPRAESGSESMQISRSKPPPASSPTRPNRATLRLAH</sequence>
<accession>A0ABR1LL26</accession>
<comment type="caution">
    <text evidence="2">The sequence shown here is derived from an EMBL/GenBank/DDBJ whole genome shotgun (WGS) entry which is preliminary data.</text>
</comment>
<feature type="region of interest" description="Disordered" evidence="1">
    <location>
        <begin position="148"/>
        <end position="199"/>
    </location>
</feature>
<proteinExistence type="predicted"/>